<dbReference type="InterPro" id="IPR017905">
    <property type="entry name" value="ERV/ALR_sulphydryl_oxidase"/>
</dbReference>
<keyword evidence="4" id="KW-0964">Secreted</keyword>
<evidence type="ECO:0000256" key="2">
    <source>
        <dbReference type="ARBA" id="ARBA00004613"/>
    </source>
</evidence>
<keyword evidence="13" id="KW-0812">Transmembrane</keyword>
<keyword evidence="17" id="KW-1185">Reference proteome</keyword>
<dbReference type="CDD" id="cd02992">
    <property type="entry name" value="PDI_a_QSOX"/>
    <property type="match status" value="1"/>
</dbReference>
<comment type="cofactor">
    <cofactor evidence="1 13">
        <name>FAD</name>
        <dbReference type="ChEBI" id="CHEBI:57692"/>
    </cofactor>
</comment>
<organism evidence="17 18">
    <name type="scientific">Ictalurus punctatus</name>
    <name type="common">Channel catfish</name>
    <name type="synonym">Silurus punctatus</name>
    <dbReference type="NCBI Taxonomy" id="7998"/>
    <lineage>
        <taxon>Eukaryota</taxon>
        <taxon>Metazoa</taxon>
        <taxon>Chordata</taxon>
        <taxon>Craniata</taxon>
        <taxon>Vertebrata</taxon>
        <taxon>Euteleostomi</taxon>
        <taxon>Actinopterygii</taxon>
        <taxon>Neopterygii</taxon>
        <taxon>Teleostei</taxon>
        <taxon>Ostariophysi</taxon>
        <taxon>Siluriformes</taxon>
        <taxon>Ictaluridae</taxon>
        <taxon>Ictalurus</taxon>
    </lineage>
</organism>
<dbReference type="Gene3D" id="1.20.120.1960">
    <property type="entry name" value="QSOX sulfhydryl oxidase domain"/>
    <property type="match status" value="1"/>
</dbReference>
<dbReference type="Pfam" id="PF18108">
    <property type="entry name" value="QSOX_Trx1"/>
    <property type="match status" value="1"/>
</dbReference>
<evidence type="ECO:0000256" key="8">
    <source>
        <dbReference type="ARBA" id="ARBA00023002"/>
    </source>
</evidence>
<dbReference type="Pfam" id="PF18371">
    <property type="entry name" value="FAD_SOX"/>
    <property type="match status" value="1"/>
</dbReference>
<keyword evidence="10" id="KW-0325">Glycoprotein</keyword>
<comment type="subcellular location">
    <subcellularLocation>
        <location evidence="2">Secreted</location>
    </subcellularLocation>
</comment>
<accession>A0A9F7TIE3</accession>
<evidence type="ECO:0000256" key="3">
    <source>
        <dbReference type="ARBA" id="ARBA00006041"/>
    </source>
</evidence>
<dbReference type="CTD" id="5768"/>
<keyword evidence="13" id="KW-0472">Membrane</keyword>
<dbReference type="Pfam" id="PF00085">
    <property type="entry name" value="Thioredoxin"/>
    <property type="match status" value="1"/>
</dbReference>
<dbReference type="InterPro" id="IPR042568">
    <property type="entry name" value="QSOX_FAD-bd_sf"/>
</dbReference>
<comment type="catalytic activity">
    <reaction evidence="12 13">
        <text>2 R'C(R)SH + O2 = R'C(R)S-S(R)CR' + H2O2</text>
        <dbReference type="Rhea" id="RHEA:17357"/>
        <dbReference type="ChEBI" id="CHEBI:15379"/>
        <dbReference type="ChEBI" id="CHEBI:16240"/>
        <dbReference type="ChEBI" id="CHEBI:16520"/>
        <dbReference type="ChEBI" id="CHEBI:17412"/>
        <dbReference type="EC" id="1.8.3.2"/>
    </reaction>
</comment>
<dbReference type="InterPro" id="IPR036249">
    <property type="entry name" value="Thioredoxin-like_sf"/>
</dbReference>
<sequence length="736" mass="83642">MAARASPATSLSRRRMCGIPAVRVRLLRAVLCVMCVLCGGVRAGLYTDSDQVAILTPDNVDAVLFQSPSAALLEFYASWCGHCIAFSPAWKQLALDIKEWKLAVKLAAIDCADELNRGVCVRFGIKGYPSLRFFPAFSSNDSTGEDISGFSRDVPSLRHLIIDKLESHKTPTPPACPPLEQTSAREIDSYVENSGGQNLALVFEGNDSYVGREVILDLLQYENIMVRRVLRSEEELVSRLGVTDFPSVYLYNTHTNFTRLPVLREARAFYSYALQRLPGVVREGKPRPEESDFIRNHTEEQWRPFNKTRVYMSDLESALHYSLRVELASHSIISGEDLTALRRYISVLDKYFPGRPPVKNALKAVNDWLQKQEGTSINYSDFRAALNTRSTDSYLPKVERWVGCQGSKQHFRGYPCAMWTLFHTLTVQALETKSRDPQEVLQAMRRYVSSFFGCRPCAVHFEDMALESMNRVISLRFAVLWLWSHHNQVNARLAGELSEDPHFPKVQWPPPDLCPACHSLKPSGEHTWVQEEVLSFLKNYYSAQHLLHDFLSDDITPPLTERHKAREAAPQEDQEAGEEVEEDEAVEEVDGAPQDEKSASEALPRKPSIVGLRLRQFREDIVDLDSFIVQHYKAKTPTKRQDTEDEVEPRSWNVRRTKRDLAAQEAEGLALEMEAGPEPYGQSRSTRWMSVLSVGFSRLDVSLCVMLYLLSTLCIVAMCLYFRVKRRQRRTKVALP</sequence>
<evidence type="ECO:0000256" key="11">
    <source>
        <dbReference type="ARBA" id="ARBA00045804"/>
    </source>
</evidence>
<dbReference type="EC" id="1.8.3.2" evidence="13"/>
<dbReference type="Pfam" id="PF04777">
    <property type="entry name" value="Evr1_Alr"/>
    <property type="match status" value="1"/>
</dbReference>
<dbReference type="PANTHER" id="PTHR22897:SF6">
    <property type="entry name" value="SULFHYDRYL OXIDASE 1"/>
    <property type="match status" value="1"/>
</dbReference>
<evidence type="ECO:0000259" key="15">
    <source>
        <dbReference type="PROSITE" id="PS51324"/>
    </source>
</evidence>
<evidence type="ECO:0000256" key="12">
    <source>
        <dbReference type="ARBA" id="ARBA00048864"/>
    </source>
</evidence>
<dbReference type="Gene3D" id="3.40.30.10">
    <property type="entry name" value="Glutaredoxin"/>
    <property type="match status" value="2"/>
</dbReference>
<evidence type="ECO:0000256" key="10">
    <source>
        <dbReference type="ARBA" id="ARBA00023180"/>
    </source>
</evidence>
<protein>
    <recommendedName>
        <fullName evidence="13">Sulfhydryl oxidase</fullName>
        <ecNumber evidence="13">1.8.3.2</ecNumber>
    </recommendedName>
</protein>
<dbReference type="InterPro" id="IPR036774">
    <property type="entry name" value="ERV/ALR_sulphydryl_oxid_sf"/>
</dbReference>
<dbReference type="OrthoDB" id="59470at2759"/>
<evidence type="ECO:0000256" key="7">
    <source>
        <dbReference type="ARBA" id="ARBA00022827"/>
    </source>
</evidence>
<dbReference type="PROSITE" id="PS51352">
    <property type="entry name" value="THIOREDOXIN_2"/>
    <property type="match status" value="1"/>
</dbReference>
<evidence type="ECO:0000256" key="13">
    <source>
        <dbReference type="RuleBase" id="RU371123"/>
    </source>
</evidence>
<feature type="compositionally biased region" description="Acidic residues" evidence="14">
    <location>
        <begin position="570"/>
        <end position="590"/>
    </location>
</feature>
<feature type="region of interest" description="Disordered" evidence="14">
    <location>
        <begin position="562"/>
        <end position="604"/>
    </location>
</feature>
<name>A0A9F7TIE3_ICTPU</name>
<evidence type="ECO:0000256" key="6">
    <source>
        <dbReference type="ARBA" id="ARBA00022729"/>
    </source>
</evidence>
<dbReference type="RefSeq" id="XP_053536463.1">
    <property type="nucleotide sequence ID" value="XM_053680488.1"/>
</dbReference>
<dbReference type="InterPro" id="IPR039798">
    <property type="entry name" value="Sulfhydryl_oxidase"/>
</dbReference>
<comment type="similarity">
    <text evidence="3 13">Belongs to the quiescin-sulfhydryl oxidase (QSOX) family.</text>
</comment>
<dbReference type="AlphaFoldDB" id="A0A9F7TIE3"/>
<gene>
    <name evidence="18" type="primary">qsox1</name>
</gene>
<evidence type="ECO:0000256" key="9">
    <source>
        <dbReference type="ARBA" id="ARBA00023157"/>
    </source>
</evidence>
<evidence type="ECO:0000256" key="14">
    <source>
        <dbReference type="SAM" id="MobiDB-lite"/>
    </source>
</evidence>
<comment type="function">
    <text evidence="11">Catalyzes the oxidation of sulfhydryl groups in peptide and protein thiols to disulfides with the reduction of oxygen to hydrogen peroxide. Plays a role in disulfide bond formation in a variety of extracellular proteins. In fibroblasts, required for normal incorporation of laminin into the extracellular matrix, and thereby for normal cell-cell adhesion and cell migration.</text>
</comment>
<dbReference type="SUPFAM" id="SSF69000">
    <property type="entry name" value="FAD-dependent thiol oxidase"/>
    <property type="match status" value="1"/>
</dbReference>
<dbReference type="KEGG" id="ipu:108265203"/>
<evidence type="ECO:0000256" key="4">
    <source>
        <dbReference type="ARBA" id="ARBA00022525"/>
    </source>
</evidence>
<proteinExistence type="inferred from homology"/>
<keyword evidence="6" id="KW-0732">Signal</keyword>
<dbReference type="GO" id="GO:0000139">
    <property type="term" value="C:Golgi membrane"/>
    <property type="evidence" value="ECO:0007669"/>
    <property type="project" value="TreeGrafter"/>
</dbReference>
<dbReference type="InterPro" id="IPR040986">
    <property type="entry name" value="QSOX_FAD-bd_dom"/>
</dbReference>
<dbReference type="GO" id="GO:0006457">
    <property type="term" value="P:protein folding"/>
    <property type="evidence" value="ECO:0007669"/>
    <property type="project" value="TreeGrafter"/>
</dbReference>
<reference evidence="18" key="2">
    <citation type="submission" date="2025-08" db="UniProtKB">
        <authorList>
            <consortium name="RefSeq"/>
        </authorList>
    </citation>
    <scope>IDENTIFICATION</scope>
    <source>
        <tissue evidence="18">Blood</tissue>
    </source>
</reference>
<dbReference type="GO" id="GO:0003756">
    <property type="term" value="F:protein disulfide isomerase activity"/>
    <property type="evidence" value="ECO:0007669"/>
    <property type="project" value="TreeGrafter"/>
</dbReference>
<feature type="domain" description="ERV/ALR sulfhydryl oxidase" evidence="15">
    <location>
        <begin position="407"/>
        <end position="508"/>
    </location>
</feature>
<evidence type="ECO:0000313" key="17">
    <source>
        <dbReference type="Proteomes" id="UP000221080"/>
    </source>
</evidence>
<reference evidence="17" key="1">
    <citation type="journal article" date="2016" name="Nat. Commun.">
        <title>The channel catfish genome sequence provides insights into the evolution of scale formation in teleosts.</title>
        <authorList>
            <person name="Liu Z."/>
            <person name="Liu S."/>
            <person name="Yao J."/>
            <person name="Bao L."/>
            <person name="Zhang J."/>
            <person name="Li Y."/>
            <person name="Jiang C."/>
            <person name="Sun L."/>
            <person name="Wang R."/>
            <person name="Zhang Y."/>
            <person name="Zhou T."/>
            <person name="Zeng Q."/>
            <person name="Fu Q."/>
            <person name="Gao S."/>
            <person name="Li N."/>
            <person name="Koren S."/>
            <person name="Jiang Y."/>
            <person name="Zimin A."/>
            <person name="Xu P."/>
            <person name="Phillippy A.M."/>
            <person name="Geng X."/>
            <person name="Song L."/>
            <person name="Sun F."/>
            <person name="Li C."/>
            <person name="Wang X."/>
            <person name="Chen A."/>
            <person name="Jin Y."/>
            <person name="Yuan Z."/>
            <person name="Yang Y."/>
            <person name="Tan S."/>
            <person name="Peatman E."/>
            <person name="Lu J."/>
            <person name="Qin Z."/>
            <person name="Dunham R."/>
            <person name="Li Z."/>
            <person name="Sonstegard T."/>
            <person name="Feng J."/>
            <person name="Danzmann R.G."/>
            <person name="Schroeder S."/>
            <person name="Scheffler B."/>
            <person name="Duke M.V."/>
            <person name="Ballard L."/>
            <person name="Kucuktas H."/>
            <person name="Kaltenboeck L."/>
            <person name="Liu H."/>
            <person name="Armbruster J."/>
            <person name="Xie Y."/>
            <person name="Kirby M.L."/>
            <person name="Tian Y."/>
            <person name="Flanagan M.E."/>
            <person name="Mu W."/>
            <person name="Waldbieser G.C."/>
        </authorList>
    </citation>
    <scope>NUCLEOTIDE SEQUENCE [LARGE SCALE GENOMIC DNA]</scope>
    <source>
        <strain evidence="17">SDA103</strain>
    </source>
</reference>
<keyword evidence="7 13" id="KW-0274">FAD</keyword>
<keyword evidence="5 13" id="KW-0285">Flavoprotein</keyword>
<dbReference type="InterPro" id="IPR013766">
    <property type="entry name" value="Thioredoxin_domain"/>
</dbReference>
<evidence type="ECO:0000256" key="1">
    <source>
        <dbReference type="ARBA" id="ARBA00001974"/>
    </source>
</evidence>
<dbReference type="FunFam" id="3.40.30.10:FF:000080">
    <property type="entry name" value="Sulfhydryl oxidase"/>
    <property type="match status" value="1"/>
</dbReference>
<dbReference type="FunFam" id="1.20.120.1960:FF:000001">
    <property type="entry name" value="Sulfhydryl oxidase"/>
    <property type="match status" value="1"/>
</dbReference>
<dbReference type="PANTHER" id="PTHR22897">
    <property type="entry name" value="QUIESCIN Q6-RELATED SULFHYDRYL OXIDASE"/>
    <property type="match status" value="1"/>
</dbReference>
<dbReference type="SUPFAM" id="SSF52833">
    <property type="entry name" value="Thioredoxin-like"/>
    <property type="match status" value="1"/>
</dbReference>
<evidence type="ECO:0000256" key="5">
    <source>
        <dbReference type="ARBA" id="ARBA00022630"/>
    </source>
</evidence>
<keyword evidence="9" id="KW-1015">Disulfide bond</keyword>
<keyword evidence="8 13" id="KW-0560">Oxidoreductase</keyword>
<keyword evidence="13" id="KW-1133">Transmembrane helix</keyword>
<dbReference type="Gene3D" id="1.20.120.310">
    <property type="entry name" value="ERV/ALR sulfhydryl oxidase domain"/>
    <property type="match status" value="1"/>
</dbReference>
<dbReference type="GeneID" id="108265203"/>
<dbReference type="PROSITE" id="PS51324">
    <property type="entry name" value="ERV_ALR"/>
    <property type="match status" value="1"/>
</dbReference>
<evidence type="ECO:0000259" key="16">
    <source>
        <dbReference type="PROSITE" id="PS51352"/>
    </source>
</evidence>
<dbReference type="GO" id="GO:0005615">
    <property type="term" value="C:extracellular space"/>
    <property type="evidence" value="ECO:0007669"/>
    <property type="project" value="TreeGrafter"/>
</dbReference>
<dbReference type="Proteomes" id="UP000221080">
    <property type="component" value="Chromosome 5"/>
</dbReference>
<dbReference type="FunFam" id="1.20.120.310:FF:000001">
    <property type="entry name" value="Sulfhydryl oxidase"/>
    <property type="match status" value="1"/>
</dbReference>
<dbReference type="FunFam" id="3.40.30.10:FF:000073">
    <property type="entry name" value="Sulfhydryl oxidase"/>
    <property type="match status" value="1"/>
</dbReference>
<feature type="domain" description="Thioredoxin" evidence="16">
    <location>
        <begin position="46"/>
        <end position="167"/>
    </location>
</feature>
<evidence type="ECO:0000313" key="18">
    <source>
        <dbReference type="RefSeq" id="XP_053536463.1"/>
    </source>
</evidence>
<dbReference type="GO" id="GO:0016971">
    <property type="term" value="F:flavin-dependent sulfhydryl oxidase activity"/>
    <property type="evidence" value="ECO:0007669"/>
    <property type="project" value="InterPro"/>
</dbReference>
<feature type="transmembrane region" description="Helical" evidence="13">
    <location>
        <begin position="705"/>
        <end position="722"/>
    </location>
</feature>
<dbReference type="InterPro" id="IPR041269">
    <property type="entry name" value="QSOX_Trx1"/>
</dbReference>